<keyword evidence="1" id="KW-0732">Signal</keyword>
<protein>
    <submittedName>
        <fullName evidence="2">Uncharacterized protein</fullName>
    </submittedName>
</protein>
<reference evidence="2 3" key="1">
    <citation type="submission" date="2020-08" db="EMBL/GenBank/DDBJ databases">
        <title>Genomic Encyclopedia of Type Strains, Phase III (KMG-III): the genomes of soil and plant-associated and newly described type strains.</title>
        <authorList>
            <person name="Whitman W."/>
        </authorList>
    </citation>
    <scope>NUCLEOTIDE SEQUENCE [LARGE SCALE GENOMIC DNA]</scope>
    <source>
        <strain evidence="2 3">CECT 3265</strain>
    </source>
</reference>
<proteinExistence type="predicted"/>
<sequence>MRRTSIALATAILAGGLGLAVAQADSGAAVKAPFIRHSVQRNVGPGETAIIRVPCDPGTVPTGGGFNNSPGVDVLSSFAQPDNWTVVVNNPSNIFKQAESHVICSTP</sequence>
<organism evidence="2 3">
    <name type="scientific">Streptomyces netropsis</name>
    <name type="common">Streptoverticillium netropsis</name>
    <dbReference type="NCBI Taxonomy" id="55404"/>
    <lineage>
        <taxon>Bacteria</taxon>
        <taxon>Bacillati</taxon>
        <taxon>Actinomycetota</taxon>
        <taxon>Actinomycetes</taxon>
        <taxon>Kitasatosporales</taxon>
        <taxon>Streptomycetaceae</taxon>
        <taxon>Streptomyces</taxon>
    </lineage>
</organism>
<keyword evidence="3" id="KW-1185">Reference proteome</keyword>
<dbReference type="Proteomes" id="UP000556436">
    <property type="component" value="Unassembled WGS sequence"/>
</dbReference>
<evidence type="ECO:0000313" key="2">
    <source>
        <dbReference type="EMBL" id="MBB4888121.1"/>
    </source>
</evidence>
<evidence type="ECO:0000313" key="3">
    <source>
        <dbReference type="Proteomes" id="UP000556436"/>
    </source>
</evidence>
<feature type="chain" id="PRO_5030791719" evidence="1">
    <location>
        <begin position="25"/>
        <end position="107"/>
    </location>
</feature>
<dbReference type="AlphaFoldDB" id="A0A7W7LED2"/>
<name>A0A7W7LED2_STRNE</name>
<accession>A0A7W7LED2</accession>
<dbReference type="EMBL" id="JACHJG010000008">
    <property type="protein sequence ID" value="MBB4888121.1"/>
    <property type="molecule type" value="Genomic_DNA"/>
</dbReference>
<gene>
    <name evidence="2" type="ORF">FHS38_004189</name>
</gene>
<comment type="caution">
    <text evidence="2">The sequence shown here is derived from an EMBL/GenBank/DDBJ whole genome shotgun (WGS) entry which is preliminary data.</text>
</comment>
<feature type="signal peptide" evidence="1">
    <location>
        <begin position="1"/>
        <end position="24"/>
    </location>
</feature>
<evidence type="ECO:0000256" key="1">
    <source>
        <dbReference type="SAM" id="SignalP"/>
    </source>
</evidence>